<feature type="compositionally biased region" description="Gly residues" evidence="1">
    <location>
        <begin position="39"/>
        <end position="56"/>
    </location>
</feature>
<gene>
    <name evidence="2" type="ORF">ASZ90_019283</name>
</gene>
<dbReference type="AlphaFoldDB" id="A0A0W8E3T6"/>
<evidence type="ECO:0000313" key="2">
    <source>
        <dbReference type="EMBL" id="KUG03320.1"/>
    </source>
</evidence>
<evidence type="ECO:0000256" key="1">
    <source>
        <dbReference type="SAM" id="MobiDB-lite"/>
    </source>
</evidence>
<proteinExistence type="predicted"/>
<name>A0A0W8E3T6_9ZZZZ</name>
<comment type="caution">
    <text evidence="2">The sequence shown here is derived from an EMBL/GenBank/DDBJ whole genome shotgun (WGS) entry which is preliminary data.</text>
</comment>
<accession>A0A0W8E3T6</accession>
<feature type="region of interest" description="Disordered" evidence="1">
    <location>
        <begin position="1"/>
        <end position="56"/>
    </location>
</feature>
<organism evidence="2">
    <name type="scientific">hydrocarbon metagenome</name>
    <dbReference type="NCBI Taxonomy" id="938273"/>
    <lineage>
        <taxon>unclassified sequences</taxon>
        <taxon>metagenomes</taxon>
        <taxon>ecological metagenomes</taxon>
    </lineage>
</organism>
<reference evidence="2" key="1">
    <citation type="journal article" date="2015" name="Proc. Natl. Acad. Sci. U.S.A.">
        <title>Networks of energetic and metabolic interactions define dynamics in microbial communities.</title>
        <authorList>
            <person name="Embree M."/>
            <person name="Liu J.K."/>
            <person name="Al-Bassam M.M."/>
            <person name="Zengler K."/>
        </authorList>
    </citation>
    <scope>NUCLEOTIDE SEQUENCE</scope>
</reference>
<sequence length="56" mass="5514">MPRGDGTGPQGKVSGLSRGLGKCIKKTKAADADRVKGSGTAGRGLGQSGKGMQGKN</sequence>
<protein>
    <submittedName>
        <fullName evidence="2">Uncharacterized protein</fullName>
    </submittedName>
</protein>
<dbReference type="EMBL" id="LNQE01001886">
    <property type="protein sequence ID" value="KUG03320.1"/>
    <property type="molecule type" value="Genomic_DNA"/>
</dbReference>